<dbReference type="Proteomes" id="UP000322667">
    <property type="component" value="Chromosome A13"/>
</dbReference>
<keyword evidence="2" id="KW-1185">Reference proteome</keyword>
<reference evidence="1 2" key="1">
    <citation type="submission" date="2019-07" db="EMBL/GenBank/DDBJ databases">
        <title>WGS assembly of Gossypium tomentosum.</title>
        <authorList>
            <person name="Chen Z.J."/>
            <person name="Sreedasyam A."/>
            <person name="Ando A."/>
            <person name="Song Q."/>
            <person name="De L."/>
            <person name="Hulse-Kemp A."/>
            <person name="Ding M."/>
            <person name="Ye W."/>
            <person name="Kirkbride R."/>
            <person name="Jenkins J."/>
            <person name="Plott C."/>
            <person name="Lovell J."/>
            <person name="Lin Y.-M."/>
            <person name="Vaughn R."/>
            <person name="Liu B."/>
            <person name="Li W."/>
            <person name="Simpson S."/>
            <person name="Scheffler B."/>
            <person name="Saski C."/>
            <person name="Grover C."/>
            <person name="Hu G."/>
            <person name="Conover J."/>
            <person name="Carlson J."/>
            <person name="Shu S."/>
            <person name="Boston L."/>
            <person name="Williams M."/>
            <person name="Peterson D."/>
            <person name="Mcgee K."/>
            <person name="Jones D."/>
            <person name="Wendel J."/>
            <person name="Stelly D."/>
            <person name="Grimwood J."/>
            <person name="Schmutz J."/>
        </authorList>
    </citation>
    <scope>NUCLEOTIDE SEQUENCE [LARGE SCALE GENOMIC DNA]</scope>
    <source>
        <strain evidence="1">7179.01</strain>
    </source>
</reference>
<accession>A0A5D2MN78</accession>
<gene>
    <name evidence="1" type="ORF">ES332_A13G198400v1</name>
</gene>
<dbReference type="EMBL" id="CM017622">
    <property type="protein sequence ID" value="TYH92674.1"/>
    <property type="molecule type" value="Genomic_DNA"/>
</dbReference>
<proteinExistence type="predicted"/>
<name>A0A5D2MN78_GOSTO</name>
<evidence type="ECO:0000313" key="2">
    <source>
        <dbReference type="Proteomes" id="UP000322667"/>
    </source>
</evidence>
<protein>
    <submittedName>
        <fullName evidence="1">Uncharacterized protein</fullName>
    </submittedName>
</protein>
<dbReference type="AlphaFoldDB" id="A0A5D2MN78"/>
<sequence>MPRPSTSPKVACDHRNRALHWCEHGARCVIEHVFEVEW</sequence>
<organism evidence="1 2">
    <name type="scientific">Gossypium tomentosum</name>
    <name type="common">Hawaiian cotton</name>
    <name type="synonym">Gossypium sandvicense</name>
    <dbReference type="NCBI Taxonomy" id="34277"/>
    <lineage>
        <taxon>Eukaryota</taxon>
        <taxon>Viridiplantae</taxon>
        <taxon>Streptophyta</taxon>
        <taxon>Embryophyta</taxon>
        <taxon>Tracheophyta</taxon>
        <taxon>Spermatophyta</taxon>
        <taxon>Magnoliopsida</taxon>
        <taxon>eudicotyledons</taxon>
        <taxon>Gunneridae</taxon>
        <taxon>Pentapetalae</taxon>
        <taxon>rosids</taxon>
        <taxon>malvids</taxon>
        <taxon>Malvales</taxon>
        <taxon>Malvaceae</taxon>
        <taxon>Malvoideae</taxon>
        <taxon>Gossypium</taxon>
    </lineage>
</organism>
<evidence type="ECO:0000313" key="1">
    <source>
        <dbReference type="EMBL" id="TYH92674.1"/>
    </source>
</evidence>